<evidence type="ECO:0008006" key="3">
    <source>
        <dbReference type="Google" id="ProtNLM"/>
    </source>
</evidence>
<dbReference type="SUPFAM" id="SSF53335">
    <property type="entry name" value="S-adenosyl-L-methionine-dependent methyltransferases"/>
    <property type="match status" value="1"/>
</dbReference>
<comment type="caution">
    <text evidence="1">The sequence shown here is derived from an EMBL/GenBank/DDBJ whole genome shotgun (WGS) entry which is preliminary data.</text>
</comment>
<dbReference type="GO" id="GO:0008757">
    <property type="term" value="F:S-adenosylmethionine-dependent methyltransferase activity"/>
    <property type="evidence" value="ECO:0007669"/>
    <property type="project" value="UniProtKB-ARBA"/>
</dbReference>
<dbReference type="AlphaFoldDB" id="A0AAW0CEB0"/>
<organism evidence="1 2">
    <name type="scientific">Paramarasmius palmivorus</name>
    <dbReference type="NCBI Taxonomy" id="297713"/>
    <lineage>
        <taxon>Eukaryota</taxon>
        <taxon>Fungi</taxon>
        <taxon>Dikarya</taxon>
        <taxon>Basidiomycota</taxon>
        <taxon>Agaricomycotina</taxon>
        <taxon>Agaricomycetes</taxon>
        <taxon>Agaricomycetidae</taxon>
        <taxon>Agaricales</taxon>
        <taxon>Marasmiineae</taxon>
        <taxon>Marasmiaceae</taxon>
        <taxon>Paramarasmius</taxon>
    </lineage>
</organism>
<dbReference type="PANTHER" id="PTHR14614">
    <property type="entry name" value="HEPATOCELLULAR CARCINOMA-ASSOCIATED ANTIGEN"/>
    <property type="match status" value="1"/>
</dbReference>
<keyword evidence="2" id="KW-1185">Reference proteome</keyword>
<proteinExistence type="predicted"/>
<evidence type="ECO:0000313" key="1">
    <source>
        <dbReference type="EMBL" id="KAK7036443.1"/>
    </source>
</evidence>
<dbReference type="Gene3D" id="3.40.50.150">
    <property type="entry name" value="Vaccinia Virus protein VP39"/>
    <property type="match status" value="1"/>
</dbReference>
<dbReference type="PANTHER" id="PTHR14614:SF147">
    <property type="entry name" value="S-ADENOSYLMETHIONINE-DEPENDENT METHYLTRANSFERASE OF THE SEVEN BETA-STRAND FAMILY"/>
    <property type="match status" value="1"/>
</dbReference>
<protein>
    <recommendedName>
        <fullName evidence="3">S-adenosylmethionine-dependent methyltransferase</fullName>
    </recommendedName>
</protein>
<dbReference type="InterPro" id="IPR019410">
    <property type="entry name" value="Methyltransf_16"/>
</dbReference>
<dbReference type="Pfam" id="PF10294">
    <property type="entry name" value="Methyltransf_16"/>
    <property type="match status" value="1"/>
</dbReference>
<accession>A0AAW0CEB0</accession>
<name>A0AAW0CEB0_9AGAR</name>
<dbReference type="EMBL" id="JAYKXP010000051">
    <property type="protein sequence ID" value="KAK7036443.1"/>
    <property type="molecule type" value="Genomic_DNA"/>
</dbReference>
<gene>
    <name evidence="1" type="ORF">VNI00_011640</name>
</gene>
<sequence>MKTIVDGLEDGIHLNDLDTGTITSPTTFLPAIRHLEPLLSEGDHDRHQENLQSLHGYLSYLRHIYNPPVRGSRRIRREMVFPLLQKVLGANAEVQNHRQLPTPDAALDTNLASLRTDAFERSYALRWLSALLRAAQKVEEPDDEIRGQLFVSLVDDTAALLALCSGTSGAGVITREFVFRAAPRGSISSLPTHSRYPERVTVKLTDCPLDNADFRSVGAQTWGGACVLAEEIVKTPWIFFPGLAAGANSRQPNSSTRRFRVLELGAGTGLVSLVTTKLVHGIMRPESGDDLNRRSGVEIIATDYYPSVLQNLAANMEANFAGTDTLRCNAESPVILSTCPLDWEAFPDPSQATQQTPLSHPFDLVLGADIIYEPLHAQWIRKCLWKLLRRPSVSDAKMEPTAFFHLMIPLRPSFAAESNTVESVFPFADLRERTTGFPEVLDAEDDDLDLVIFTKEIIVCDVSGAMDGTGDDMRGYEVDDDEGVRYAYYTIGWGRRQACS</sequence>
<dbReference type="CDD" id="cd02440">
    <property type="entry name" value="AdoMet_MTases"/>
    <property type="match status" value="1"/>
</dbReference>
<evidence type="ECO:0000313" key="2">
    <source>
        <dbReference type="Proteomes" id="UP001383192"/>
    </source>
</evidence>
<dbReference type="InterPro" id="IPR029063">
    <property type="entry name" value="SAM-dependent_MTases_sf"/>
</dbReference>
<dbReference type="Proteomes" id="UP001383192">
    <property type="component" value="Unassembled WGS sequence"/>
</dbReference>
<reference evidence="1 2" key="1">
    <citation type="submission" date="2024-01" db="EMBL/GenBank/DDBJ databases">
        <title>A draft genome for a cacao thread blight-causing isolate of Paramarasmius palmivorus.</title>
        <authorList>
            <person name="Baruah I.K."/>
            <person name="Bukari Y."/>
            <person name="Amoako-Attah I."/>
            <person name="Meinhardt L.W."/>
            <person name="Bailey B.A."/>
            <person name="Cohen S.P."/>
        </authorList>
    </citation>
    <scope>NUCLEOTIDE SEQUENCE [LARGE SCALE GENOMIC DNA]</scope>
    <source>
        <strain evidence="1 2">GH-12</strain>
    </source>
</reference>